<proteinExistence type="predicted"/>
<dbReference type="RefSeq" id="WP_250194045.1">
    <property type="nucleotide sequence ID" value="NZ_CP097635.1"/>
</dbReference>
<dbReference type="InterPro" id="IPR000182">
    <property type="entry name" value="GNAT_dom"/>
</dbReference>
<dbReference type="Pfam" id="PF13302">
    <property type="entry name" value="Acetyltransf_3"/>
    <property type="match status" value="1"/>
</dbReference>
<dbReference type="PANTHER" id="PTHR43792">
    <property type="entry name" value="GNAT FAMILY, PUTATIVE (AFU_ORTHOLOGUE AFUA_3G00765)-RELATED-RELATED"/>
    <property type="match status" value="1"/>
</dbReference>
<dbReference type="InterPro" id="IPR016181">
    <property type="entry name" value="Acyl_CoA_acyltransferase"/>
</dbReference>
<dbReference type="PANTHER" id="PTHR43792:SF1">
    <property type="entry name" value="N-ACETYLTRANSFERASE DOMAIN-CONTAINING PROTEIN"/>
    <property type="match status" value="1"/>
</dbReference>
<accession>A0ABY4S349</accession>
<dbReference type="PROSITE" id="PS51186">
    <property type="entry name" value="GNAT"/>
    <property type="match status" value="1"/>
</dbReference>
<dbReference type="EMBL" id="CP097635">
    <property type="protein sequence ID" value="URI05780.1"/>
    <property type="molecule type" value="Genomic_DNA"/>
</dbReference>
<dbReference type="Gene3D" id="3.40.630.30">
    <property type="match status" value="1"/>
</dbReference>
<dbReference type="InterPro" id="IPR051531">
    <property type="entry name" value="N-acetyltransferase"/>
</dbReference>
<dbReference type="Proteomes" id="UP001056201">
    <property type="component" value="Chromosome 1"/>
</dbReference>
<evidence type="ECO:0000313" key="2">
    <source>
        <dbReference type="EMBL" id="URI05780.1"/>
    </source>
</evidence>
<feature type="domain" description="N-acetyltransferase" evidence="1">
    <location>
        <begin position="33"/>
        <end position="176"/>
    </location>
</feature>
<name>A0ABY4S349_AQUTE</name>
<evidence type="ECO:0000313" key="3">
    <source>
        <dbReference type="Proteomes" id="UP001056201"/>
    </source>
</evidence>
<dbReference type="SUPFAM" id="SSF55729">
    <property type="entry name" value="Acyl-CoA N-acyltransferases (Nat)"/>
    <property type="match status" value="1"/>
</dbReference>
<protein>
    <submittedName>
        <fullName evidence="2">GNAT family N-acetyltransferase</fullName>
    </submittedName>
</protein>
<sequence>MHLLMSDALRLEPLTPEHAESMLPVLADPALYEHLDYGPPPSLEHLRESFARMARGRSADGSEQWFNWVVRPLQAGQPGEPVGYVQATVIAPGVSWVAWVFGSRHWGRGLARQAAALMIEHLQSVHRIGLLLASAEPGNQRSIGLMQRLGMRPATPEEAAPLGLSPREVLYLKVLPVPVEDAPATPDPATGWRLQLADSELAAVQAQPDGRWLLTLSAAAMVSPEGVAGYARGVALQWVLPPDAAPPPALFGRIRDGRVRLRGSWHGELRLPCRDQPAERIELQLPHGEVLEVDLQAISVQLAPDWRFSESLAC</sequence>
<organism evidence="2 3">
    <name type="scientific">Aquincola tertiaricarbonis</name>
    <dbReference type="NCBI Taxonomy" id="391953"/>
    <lineage>
        <taxon>Bacteria</taxon>
        <taxon>Pseudomonadati</taxon>
        <taxon>Pseudomonadota</taxon>
        <taxon>Betaproteobacteria</taxon>
        <taxon>Burkholderiales</taxon>
        <taxon>Sphaerotilaceae</taxon>
        <taxon>Aquincola</taxon>
    </lineage>
</organism>
<evidence type="ECO:0000259" key="1">
    <source>
        <dbReference type="PROSITE" id="PS51186"/>
    </source>
</evidence>
<keyword evidence="3" id="KW-1185">Reference proteome</keyword>
<reference evidence="2" key="1">
    <citation type="submission" date="2022-05" db="EMBL/GenBank/DDBJ databases">
        <title>An RpoN-dependent PEP-CTERM gene is involved in floc formation of an Aquincola tertiaricarbonis strain.</title>
        <authorList>
            <person name="Qiu D."/>
            <person name="Xia M."/>
        </authorList>
    </citation>
    <scope>NUCLEOTIDE SEQUENCE</scope>
    <source>
        <strain evidence="2">RN12</strain>
    </source>
</reference>
<gene>
    <name evidence="2" type="ORF">MW290_07435</name>
</gene>